<dbReference type="EMBL" id="CM035421">
    <property type="protein sequence ID" value="KAH7388126.1"/>
    <property type="molecule type" value="Genomic_DNA"/>
</dbReference>
<keyword evidence="2" id="KW-1185">Reference proteome</keyword>
<evidence type="ECO:0000313" key="2">
    <source>
        <dbReference type="Proteomes" id="UP000825935"/>
    </source>
</evidence>
<gene>
    <name evidence="1" type="ORF">KP509_16G058900</name>
</gene>
<name>A0A8T2T2U7_CERRI</name>
<accession>A0A8T2T2U7</accession>
<proteinExistence type="predicted"/>
<dbReference type="AlphaFoldDB" id="A0A8T2T2U7"/>
<organism evidence="1 2">
    <name type="scientific">Ceratopteris richardii</name>
    <name type="common">Triangle waterfern</name>
    <dbReference type="NCBI Taxonomy" id="49495"/>
    <lineage>
        <taxon>Eukaryota</taxon>
        <taxon>Viridiplantae</taxon>
        <taxon>Streptophyta</taxon>
        <taxon>Embryophyta</taxon>
        <taxon>Tracheophyta</taxon>
        <taxon>Polypodiopsida</taxon>
        <taxon>Polypodiidae</taxon>
        <taxon>Polypodiales</taxon>
        <taxon>Pteridineae</taxon>
        <taxon>Pteridaceae</taxon>
        <taxon>Parkerioideae</taxon>
        <taxon>Ceratopteris</taxon>
    </lineage>
</organism>
<dbReference type="Proteomes" id="UP000825935">
    <property type="component" value="Chromosome 16"/>
</dbReference>
<evidence type="ECO:0000313" key="1">
    <source>
        <dbReference type="EMBL" id="KAH7388126.1"/>
    </source>
</evidence>
<protein>
    <submittedName>
        <fullName evidence="1">Uncharacterized protein</fullName>
    </submittedName>
</protein>
<reference evidence="1" key="1">
    <citation type="submission" date="2021-08" db="EMBL/GenBank/DDBJ databases">
        <title>WGS assembly of Ceratopteris richardii.</title>
        <authorList>
            <person name="Marchant D.B."/>
            <person name="Chen G."/>
            <person name="Jenkins J."/>
            <person name="Shu S."/>
            <person name="Leebens-Mack J."/>
            <person name="Grimwood J."/>
            <person name="Schmutz J."/>
            <person name="Soltis P."/>
            <person name="Soltis D."/>
            <person name="Chen Z.-H."/>
        </authorList>
    </citation>
    <scope>NUCLEOTIDE SEQUENCE</scope>
    <source>
        <strain evidence="1">Whitten #5841</strain>
        <tissue evidence="1">Leaf</tissue>
    </source>
</reference>
<comment type="caution">
    <text evidence="1">The sequence shown here is derived from an EMBL/GenBank/DDBJ whole genome shotgun (WGS) entry which is preliminary data.</text>
</comment>
<sequence>MPILAIGQAISCRGRMREMKRRDSGIGIKNQAFLVNDKCDSLFSSLHLLYCSESLFPSLHLLCKKDLCPLLRRLRADCSPLSPIFLYTICFCSGCDSLSSSLHLLCIESLFPSLHLLCKKDLCPHLRIRRAVRCLQDSNFSISENMTLLQAKYKVHQQQKMTILDHNRGLEV</sequence>